<accession>A0A0B6Z3V6</accession>
<sequence>MLLKLNTKKLNIDELWMILTEMQVTMTTDTSHCTYTETYKSQWSRLTEVTFHE</sequence>
<proteinExistence type="predicted"/>
<reference evidence="1" key="1">
    <citation type="submission" date="2014-12" db="EMBL/GenBank/DDBJ databases">
        <title>Insight into the proteome of Arion vulgaris.</title>
        <authorList>
            <person name="Aradska J."/>
            <person name="Bulat T."/>
            <person name="Smidak R."/>
            <person name="Sarate P."/>
            <person name="Gangsoo J."/>
            <person name="Sialana F."/>
            <person name="Bilban M."/>
            <person name="Lubec G."/>
        </authorList>
    </citation>
    <scope>NUCLEOTIDE SEQUENCE</scope>
    <source>
        <tissue evidence="1">Skin</tissue>
    </source>
</reference>
<evidence type="ECO:0000313" key="1">
    <source>
        <dbReference type="EMBL" id="CEK63032.1"/>
    </source>
</evidence>
<gene>
    <name evidence="1" type="primary">ORF46903</name>
</gene>
<dbReference type="AlphaFoldDB" id="A0A0B6Z3V6"/>
<feature type="non-terminal residue" evidence="1">
    <location>
        <position position="53"/>
    </location>
</feature>
<organism evidence="1">
    <name type="scientific">Arion vulgaris</name>
    <dbReference type="NCBI Taxonomy" id="1028688"/>
    <lineage>
        <taxon>Eukaryota</taxon>
        <taxon>Metazoa</taxon>
        <taxon>Spiralia</taxon>
        <taxon>Lophotrochozoa</taxon>
        <taxon>Mollusca</taxon>
        <taxon>Gastropoda</taxon>
        <taxon>Heterobranchia</taxon>
        <taxon>Euthyneura</taxon>
        <taxon>Panpulmonata</taxon>
        <taxon>Eupulmonata</taxon>
        <taxon>Stylommatophora</taxon>
        <taxon>Helicina</taxon>
        <taxon>Arionoidea</taxon>
        <taxon>Arionidae</taxon>
        <taxon>Arion</taxon>
    </lineage>
</organism>
<protein>
    <submittedName>
        <fullName evidence="1">Uncharacterized protein</fullName>
    </submittedName>
</protein>
<name>A0A0B6Z3V6_9EUPU</name>
<dbReference type="EMBL" id="HACG01016167">
    <property type="protein sequence ID" value="CEK63032.1"/>
    <property type="molecule type" value="Transcribed_RNA"/>
</dbReference>